<comment type="caution">
    <text evidence="2">The sequence shown here is derived from an EMBL/GenBank/DDBJ whole genome shotgun (WGS) entry which is preliminary data.</text>
</comment>
<dbReference type="Proteomes" id="UP000305921">
    <property type="component" value="Unassembled WGS sequence"/>
</dbReference>
<dbReference type="InterPro" id="IPR046215">
    <property type="entry name" value="DUF6248"/>
</dbReference>
<evidence type="ECO:0000313" key="3">
    <source>
        <dbReference type="Proteomes" id="UP000305921"/>
    </source>
</evidence>
<dbReference type="AlphaFoldDB" id="A0A5R9DUG5"/>
<dbReference type="OrthoDB" id="3255150at2"/>
<proteinExistence type="predicted"/>
<dbReference type="RefSeq" id="WP_138058241.1">
    <property type="nucleotide sequence ID" value="NZ_VAWE01000002.1"/>
</dbReference>
<dbReference type="Pfam" id="PF19761">
    <property type="entry name" value="DUF6248"/>
    <property type="match status" value="1"/>
</dbReference>
<gene>
    <name evidence="2" type="ORF">FEF34_39330</name>
</gene>
<dbReference type="EMBL" id="VAWE01000002">
    <property type="protein sequence ID" value="TLQ39431.1"/>
    <property type="molecule type" value="Genomic_DNA"/>
</dbReference>
<protein>
    <submittedName>
        <fullName evidence="2">Uncharacterized protein</fullName>
    </submittedName>
</protein>
<organism evidence="2 3">
    <name type="scientific">Streptomyces marianii</name>
    <dbReference type="NCBI Taxonomy" id="1817406"/>
    <lineage>
        <taxon>Bacteria</taxon>
        <taxon>Bacillati</taxon>
        <taxon>Actinomycetota</taxon>
        <taxon>Actinomycetes</taxon>
        <taxon>Kitasatosporales</taxon>
        <taxon>Streptomycetaceae</taxon>
        <taxon>Streptomyces</taxon>
    </lineage>
</organism>
<evidence type="ECO:0000313" key="2">
    <source>
        <dbReference type="EMBL" id="TLQ39431.1"/>
    </source>
</evidence>
<accession>A0A5R9DUG5</accession>
<feature type="region of interest" description="Disordered" evidence="1">
    <location>
        <begin position="157"/>
        <end position="194"/>
    </location>
</feature>
<sequence>MTVLRRPQRRLTAAEREVVARAQTLYLHRMLHLGLVDPVPNPSPMSEAEGAWVRTEVWPSFLHRIDDGYAWGFWRWSFCERGTCWNCLGGRCDNCLHRRKGRPDACDNAETVHNHRGQSVATLVVRPGGEPCVWWCRCPCPKDGEAAAGADLAVEAGRQARSVSHAPGDEQRGQEALPGLELVGRPTSRPAPRQ</sequence>
<evidence type="ECO:0000256" key="1">
    <source>
        <dbReference type="SAM" id="MobiDB-lite"/>
    </source>
</evidence>
<name>A0A5R9DUG5_9ACTN</name>
<reference evidence="2 3" key="1">
    <citation type="submission" date="2019-05" db="EMBL/GenBank/DDBJ databases">
        <title>Streptomyces marianii sp. nov., a novel marine actinomycete from southern coast of India.</title>
        <authorList>
            <person name="Iniyan A.M."/>
            <person name="Wink J."/>
            <person name="Ramprasad E."/>
            <person name="Ramana C.V."/>
            <person name="Bunk B."/>
            <person name="Sproer C."/>
            <person name="Joseph F.-J.R.S."/>
            <person name="Vincent S.G.P."/>
        </authorList>
    </citation>
    <scope>NUCLEOTIDE SEQUENCE [LARGE SCALE GENOMIC DNA]</scope>
    <source>
        <strain evidence="2 3">ICN19</strain>
    </source>
</reference>
<keyword evidence="3" id="KW-1185">Reference proteome</keyword>